<keyword evidence="3" id="KW-0732">Signal</keyword>
<protein>
    <submittedName>
        <fullName evidence="4">Uncharacterized protein</fullName>
    </submittedName>
</protein>
<reference evidence="4" key="1">
    <citation type="submission" date="2020-11" db="EMBL/GenBank/DDBJ databases">
        <title>Adaptations for nitrogen fixation in a non-lichenized fungal sporocarp promotes dispersal by wood-feeding termites.</title>
        <authorList>
            <consortium name="DOE Joint Genome Institute"/>
            <person name="Koch R.A."/>
            <person name="Yoon G."/>
            <person name="Arayal U."/>
            <person name="Lail K."/>
            <person name="Amirebrahimi M."/>
            <person name="Labutti K."/>
            <person name="Lipzen A."/>
            <person name="Riley R."/>
            <person name="Barry K."/>
            <person name="Henrissat B."/>
            <person name="Grigoriev I.V."/>
            <person name="Herr J.R."/>
            <person name="Aime M.C."/>
        </authorList>
    </citation>
    <scope>NUCLEOTIDE SEQUENCE</scope>
    <source>
        <strain evidence="4">MCA 3950</strain>
    </source>
</reference>
<dbReference type="OrthoDB" id="3043307at2759"/>
<sequence>MYLALLASLSELRVVRALLSQGDLAQQSNTVKNVVLMEVRDRPAKHIDLSLLAVVSLILPSAMVLVIYYYVSSRCNKIRRARNRQQKETSAPTKDTLSDPGPGFGFDGLSKSELEELRLKEEAESTSMLVKIPNNPPELSLTHFQSLPSLTLRFNNKKEVEVEM</sequence>
<feature type="chain" id="PRO_5040174014" evidence="3">
    <location>
        <begin position="18"/>
        <end position="164"/>
    </location>
</feature>
<evidence type="ECO:0000256" key="1">
    <source>
        <dbReference type="SAM" id="MobiDB-lite"/>
    </source>
</evidence>
<feature type="signal peptide" evidence="3">
    <location>
        <begin position="1"/>
        <end position="17"/>
    </location>
</feature>
<evidence type="ECO:0000256" key="2">
    <source>
        <dbReference type="SAM" id="Phobius"/>
    </source>
</evidence>
<comment type="caution">
    <text evidence="4">The sequence shown here is derived from an EMBL/GenBank/DDBJ whole genome shotgun (WGS) entry which is preliminary data.</text>
</comment>
<dbReference type="GeneID" id="66107276"/>
<keyword evidence="2" id="KW-0812">Transmembrane</keyword>
<keyword evidence="2" id="KW-0472">Membrane</keyword>
<organism evidence="4 5">
    <name type="scientific">Guyanagaster necrorhizus</name>
    <dbReference type="NCBI Taxonomy" id="856835"/>
    <lineage>
        <taxon>Eukaryota</taxon>
        <taxon>Fungi</taxon>
        <taxon>Dikarya</taxon>
        <taxon>Basidiomycota</taxon>
        <taxon>Agaricomycotina</taxon>
        <taxon>Agaricomycetes</taxon>
        <taxon>Agaricomycetidae</taxon>
        <taxon>Agaricales</taxon>
        <taxon>Marasmiineae</taxon>
        <taxon>Physalacriaceae</taxon>
        <taxon>Guyanagaster</taxon>
    </lineage>
</organism>
<name>A0A9P8AXP7_9AGAR</name>
<gene>
    <name evidence="4" type="ORF">BT62DRAFT_926229</name>
</gene>
<proteinExistence type="predicted"/>
<dbReference type="RefSeq" id="XP_043045514.1">
    <property type="nucleotide sequence ID" value="XM_043184979.1"/>
</dbReference>
<dbReference type="EMBL" id="MU250524">
    <property type="protein sequence ID" value="KAG7452014.1"/>
    <property type="molecule type" value="Genomic_DNA"/>
</dbReference>
<evidence type="ECO:0000313" key="4">
    <source>
        <dbReference type="EMBL" id="KAG7452014.1"/>
    </source>
</evidence>
<dbReference type="Proteomes" id="UP000812287">
    <property type="component" value="Unassembled WGS sequence"/>
</dbReference>
<keyword evidence="2" id="KW-1133">Transmembrane helix</keyword>
<evidence type="ECO:0000313" key="5">
    <source>
        <dbReference type="Proteomes" id="UP000812287"/>
    </source>
</evidence>
<keyword evidence="5" id="KW-1185">Reference proteome</keyword>
<evidence type="ECO:0000256" key="3">
    <source>
        <dbReference type="SAM" id="SignalP"/>
    </source>
</evidence>
<accession>A0A9P8AXP7</accession>
<feature type="region of interest" description="Disordered" evidence="1">
    <location>
        <begin position="80"/>
        <end position="107"/>
    </location>
</feature>
<feature type="transmembrane region" description="Helical" evidence="2">
    <location>
        <begin position="49"/>
        <end position="71"/>
    </location>
</feature>
<dbReference type="AlphaFoldDB" id="A0A9P8AXP7"/>